<dbReference type="InterPro" id="IPR020612">
    <property type="entry name" value="Methylthiotransferase_CS"/>
</dbReference>
<dbReference type="InterPro" id="IPR005839">
    <property type="entry name" value="Methylthiotransferase"/>
</dbReference>
<dbReference type="SFLD" id="SFLDF00274">
    <property type="entry name" value="ribosomal_protein_S12_methylth"/>
    <property type="match status" value="1"/>
</dbReference>
<feature type="binding site" evidence="8">
    <location>
        <position position="161"/>
    </location>
    <ligand>
        <name>[4Fe-4S] cluster</name>
        <dbReference type="ChEBI" id="CHEBI:49883"/>
        <label>2</label>
        <note>4Fe-4S-S-AdoMet</note>
    </ligand>
</feature>
<gene>
    <name evidence="8" type="primary">rimO</name>
    <name evidence="12" type="ORF">J2Z71_001035</name>
</gene>
<dbReference type="PANTHER" id="PTHR43837:SF1">
    <property type="entry name" value="RIBOSOMAL PROTEIN US12 METHYLTHIOTRANSFERASE RIMO"/>
    <property type="match status" value="1"/>
</dbReference>
<dbReference type="NCBIfam" id="TIGR01125">
    <property type="entry name" value="30S ribosomal protein S12 methylthiotransferase RimO"/>
    <property type="match status" value="1"/>
</dbReference>
<name>A0ABS4KCM4_9FIRM</name>
<feature type="binding site" evidence="8">
    <location>
        <position position="83"/>
    </location>
    <ligand>
        <name>[4Fe-4S] cluster</name>
        <dbReference type="ChEBI" id="CHEBI:49883"/>
        <label>1</label>
    </ligand>
</feature>
<evidence type="ECO:0000256" key="4">
    <source>
        <dbReference type="ARBA" id="ARBA00022691"/>
    </source>
</evidence>
<dbReference type="SFLD" id="SFLDG01082">
    <property type="entry name" value="B12-binding_domain_containing"/>
    <property type="match status" value="1"/>
</dbReference>
<dbReference type="Pfam" id="PF04055">
    <property type="entry name" value="Radical_SAM"/>
    <property type="match status" value="1"/>
</dbReference>
<feature type="domain" description="Radical SAM core" evidence="11">
    <location>
        <begin position="143"/>
        <end position="373"/>
    </location>
</feature>
<organism evidence="12 13">
    <name type="scientific">Peptoniphilus stercorisuis</name>
    <dbReference type="NCBI Taxonomy" id="1436965"/>
    <lineage>
        <taxon>Bacteria</taxon>
        <taxon>Bacillati</taxon>
        <taxon>Bacillota</taxon>
        <taxon>Tissierellia</taxon>
        <taxon>Tissierellales</taxon>
        <taxon>Peptoniphilaceae</taxon>
        <taxon>Peptoniphilus</taxon>
    </lineage>
</organism>
<dbReference type="InterPro" id="IPR006638">
    <property type="entry name" value="Elp3/MiaA/NifB-like_rSAM"/>
</dbReference>
<feature type="binding site" evidence="8">
    <location>
        <position position="164"/>
    </location>
    <ligand>
        <name>[4Fe-4S] cluster</name>
        <dbReference type="ChEBI" id="CHEBI:49883"/>
        <label>2</label>
        <note>4Fe-4S-S-AdoMet</note>
    </ligand>
</feature>
<dbReference type="Gene3D" id="2.40.50.140">
    <property type="entry name" value="Nucleic acid-binding proteins"/>
    <property type="match status" value="1"/>
</dbReference>
<evidence type="ECO:0000256" key="7">
    <source>
        <dbReference type="ARBA" id="ARBA00023014"/>
    </source>
</evidence>
<evidence type="ECO:0000313" key="13">
    <source>
        <dbReference type="Proteomes" id="UP001519306"/>
    </source>
</evidence>
<feature type="binding site" evidence="8">
    <location>
        <position position="11"/>
    </location>
    <ligand>
        <name>[4Fe-4S] cluster</name>
        <dbReference type="ChEBI" id="CHEBI:49883"/>
        <label>1</label>
    </ligand>
</feature>
<dbReference type="SFLD" id="SFLDS00029">
    <property type="entry name" value="Radical_SAM"/>
    <property type="match status" value="1"/>
</dbReference>
<dbReference type="NCBIfam" id="TIGR00089">
    <property type="entry name" value="MiaB/RimO family radical SAM methylthiotransferase"/>
    <property type="match status" value="1"/>
</dbReference>
<comment type="similarity">
    <text evidence="8">Belongs to the methylthiotransferase family. RimO subfamily.</text>
</comment>
<comment type="function">
    <text evidence="8">Catalyzes the methylthiolation of an aspartic acid residue of ribosomal protein uS12.</text>
</comment>
<dbReference type="EMBL" id="JAGGLJ010000008">
    <property type="protein sequence ID" value="MBP2025502.1"/>
    <property type="molecule type" value="Genomic_DNA"/>
</dbReference>
<evidence type="ECO:0000256" key="6">
    <source>
        <dbReference type="ARBA" id="ARBA00023004"/>
    </source>
</evidence>
<dbReference type="InterPro" id="IPR012340">
    <property type="entry name" value="NA-bd_OB-fold"/>
</dbReference>
<sequence>MNNINFVTLGCSKNEVDTSLMKSVLDNSKYAVTEDVREANIIVVNTCGFIDSAKEESIETILECAKFKDSEFGKCDKLILAGCLAQRYSKELLEEMPEVDGILGTGNIKDINVFLDKVLDDKKIIKADNINDEYLEGYKKEKNSILKTEYVKISEGCNNNCTYCIIPKLRGKNRSRNIESIVEEVEYLANNGTEEVILIAQNTTDYGIDNYKEYKLHELIKEISKIEKIKWIRVMYLYPDHFTDELVNEFINNEKLVKYVDIPLQHISNNVLKNMNRRTNKDDIINLIKKLRKNVQNIVIRTTFIVGFPGESEEDFNELTNFIEENPLDKVGAFKYSQEEDTVACSMNNQIDEEIKEDRLNRLMEVQQEISSNLLEKNIGKTLEVIVEEVAGDNLFIGRSYMDSPEIDGVVYIHSDEPLDLGSFVNVKINETLEYDLIGELI</sequence>
<protein>
    <recommendedName>
        <fullName evidence="8">Ribosomal protein uS12 methylthiotransferase RimO</fullName>
        <shortName evidence="8">uS12 MTTase</shortName>
        <shortName evidence="8">uS12 methylthiotransferase</shortName>
        <ecNumber evidence="8">2.8.4.4</ecNumber>
    </recommendedName>
    <alternativeName>
        <fullName evidence="8">Ribosomal protein uS12 (aspartate-C(3))-methylthiotransferase</fullName>
    </alternativeName>
    <alternativeName>
        <fullName evidence="8">Ribosome maturation factor RimO</fullName>
    </alternativeName>
</protein>
<dbReference type="Gene3D" id="3.80.30.20">
    <property type="entry name" value="tm_1862 like domain"/>
    <property type="match status" value="1"/>
</dbReference>
<dbReference type="PROSITE" id="PS51449">
    <property type="entry name" value="MTTASE_N"/>
    <property type="match status" value="1"/>
</dbReference>
<dbReference type="PROSITE" id="PS50926">
    <property type="entry name" value="TRAM"/>
    <property type="match status" value="1"/>
</dbReference>
<dbReference type="PROSITE" id="PS51918">
    <property type="entry name" value="RADICAL_SAM"/>
    <property type="match status" value="1"/>
</dbReference>
<evidence type="ECO:0000256" key="2">
    <source>
        <dbReference type="ARBA" id="ARBA00022490"/>
    </source>
</evidence>
<reference evidence="12 13" key="1">
    <citation type="submission" date="2021-03" db="EMBL/GenBank/DDBJ databases">
        <title>Genomic Encyclopedia of Type Strains, Phase IV (KMG-IV): sequencing the most valuable type-strain genomes for metagenomic binning, comparative biology and taxonomic classification.</title>
        <authorList>
            <person name="Goeker M."/>
        </authorList>
    </citation>
    <scope>NUCLEOTIDE SEQUENCE [LARGE SCALE GENOMIC DNA]</scope>
    <source>
        <strain evidence="12 13">DSM 27563</strain>
    </source>
</reference>
<keyword evidence="2 8" id="KW-0963">Cytoplasm</keyword>
<comment type="caution">
    <text evidence="12">The sequence shown here is derived from an EMBL/GenBank/DDBJ whole genome shotgun (WGS) entry which is preliminary data.</text>
</comment>
<comment type="catalytic activity">
    <reaction evidence="8">
        <text>L-aspartate(89)-[ribosomal protein uS12]-hydrogen + (sulfur carrier)-SH + AH2 + 2 S-adenosyl-L-methionine = 3-methylsulfanyl-L-aspartate(89)-[ribosomal protein uS12]-hydrogen + (sulfur carrier)-H + 5'-deoxyadenosine + L-methionine + A + S-adenosyl-L-homocysteine + 2 H(+)</text>
        <dbReference type="Rhea" id="RHEA:37087"/>
        <dbReference type="Rhea" id="RHEA-COMP:10460"/>
        <dbReference type="Rhea" id="RHEA-COMP:10461"/>
        <dbReference type="Rhea" id="RHEA-COMP:14737"/>
        <dbReference type="Rhea" id="RHEA-COMP:14739"/>
        <dbReference type="ChEBI" id="CHEBI:13193"/>
        <dbReference type="ChEBI" id="CHEBI:15378"/>
        <dbReference type="ChEBI" id="CHEBI:17319"/>
        <dbReference type="ChEBI" id="CHEBI:17499"/>
        <dbReference type="ChEBI" id="CHEBI:29917"/>
        <dbReference type="ChEBI" id="CHEBI:29961"/>
        <dbReference type="ChEBI" id="CHEBI:57844"/>
        <dbReference type="ChEBI" id="CHEBI:57856"/>
        <dbReference type="ChEBI" id="CHEBI:59789"/>
        <dbReference type="ChEBI" id="CHEBI:64428"/>
        <dbReference type="ChEBI" id="CHEBI:73599"/>
        <dbReference type="EC" id="2.8.4.4"/>
    </reaction>
</comment>
<feature type="binding site" evidence="8">
    <location>
        <position position="157"/>
    </location>
    <ligand>
        <name>[4Fe-4S] cluster</name>
        <dbReference type="ChEBI" id="CHEBI:49883"/>
        <label>2</label>
        <note>4Fe-4S-S-AdoMet</note>
    </ligand>
</feature>
<evidence type="ECO:0000256" key="5">
    <source>
        <dbReference type="ARBA" id="ARBA00022723"/>
    </source>
</evidence>
<dbReference type="InterPro" id="IPR013848">
    <property type="entry name" value="Methylthiotransferase_N"/>
</dbReference>
<proteinExistence type="inferred from homology"/>
<evidence type="ECO:0000256" key="1">
    <source>
        <dbReference type="ARBA" id="ARBA00022485"/>
    </source>
</evidence>
<dbReference type="RefSeq" id="WP_210060793.1">
    <property type="nucleotide sequence ID" value="NZ_JAGGLJ010000008.1"/>
</dbReference>
<dbReference type="PROSITE" id="PS01278">
    <property type="entry name" value="MTTASE_RADICAL"/>
    <property type="match status" value="1"/>
</dbReference>
<dbReference type="Pfam" id="PF00919">
    <property type="entry name" value="UPF0004"/>
    <property type="match status" value="1"/>
</dbReference>
<dbReference type="InterPro" id="IPR007197">
    <property type="entry name" value="rSAM"/>
</dbReference>
<evidence type="ECO:0000259" key="11">
    <source>
        <dbReference type="PROSITE" id="PS51918"/>
    </source>
</evidence>
<keyword evidence="1 8" id="KW-0004">4Fe-4S</keyword>
<dbReference type="InterPro" id="IPR038135">
    <property type="entry name" value="Methylthiotransferase_N_sf"/>
</dbReference>
<keyword evidence="3 8" id="KW-0808">Transferase</keyword>
<dbReference type="HAMAP" id="MF_01865">
    <property type="entry name" value="MTTase_RimO"/>
    <property type="match status" value="1"/>
</dbReference>
<dbReference type="SUPFAM" id="SSF102114">
    <property type="entry name" value="Radical SAM enzymes"/>
    <property type="match status" value="1"/>
</dbReference>
<keyword evidence="5 8" id="KW-0479">Metal-binding</keyword>
<dbReference type="SMART" id="SM00729">
    <property type="entry name" value="Elp3"/>
    <property type="match status" value="1"/>
</dbReference>
<dbReference type="GO" id="GO:0005840">
    <property type="term" value="C:ribosome"/>
    <property type="evidence" value="ECO:0007669"/>
    <property type="project" value="UniProtKB-KW"/>
</dbReference>
<comment type="cofactor">
    <cofactor evidence="8">
        <name>[4Fe-4S] cluster</name>
        <dbReference type="ChEBI" id="CHEBI:49883"/>
    </cofactor>
    <text evidence="8">Binds 2 [4Fe-4S] clusters. One cluster is coordinated with 3 cysteines and an exchangeable S-adenosyl-L-methionine.</text>
</comment>
<keyword evidence="4 8" id="KW-0949">S-adenosyl-L-methionine</keyword>
<dbReference type="InterPro" id="IPR058240">
    <property type="entry name" value="rSAM_sf"/>
</dbReference>
<keyword evidence="6 8" id="KW-0408">Iron</keyword>
<dbReference type="Gene3D" id="3.40.50.12160">
    <property type="entry name" value="Methylthiotransferase, N-terminal domain"/>
    <property type="match status" value="1"/>
</dbReference>
<feature type="binding site" evidence="8">
    <location>
        <position position="47"/>
    </location>
    <ligand>
        <name>[4Fe-4S] cluster</name>
        <dbReference type="ChEBI" id="CHEBI:49883"/>
        <label>1</label>
    </ligand>
</feature>
<keyword evidence="12" id="KW-0687">Ribonucleoprotein</keyword>
<evidence type="ECO:0000259" key="10">
    <source>
        <dbReference type="PROSITE" id="PS51449"/>
    </source>
</evidence>
<evidence type="ECO:0000256" key="8">
    <source>
        <dbReference type="HAMAP-Rule" id="MF_01865"/>
    </source>
</evidence>
<keyword evidence="7 8" id="KW-0411">Iron-sulfur</keyword>
<evidence type="ECO:0000259" key="9">
    <source>
        <dbReference type="PROSITE" id="PS50926"/>
    </source>
</evidence>
<dbReference type="CDD" id="cd01335">
    <property type="entry name" value="Radical_SAM"/>
    <property type="match status" value="1"/>
</dbReference>
<dbReference type="GO" id="GO:0103039">
    <property type="term" value="F:protein methylthiotransferase activity"/>
    <property type="evidence" value="ECO:0007669"/>
    <property type="project" value="UniProtKB-EC"/>
</dbReference>
<dbReference type="InterPro" id="IPR002792">
    <property type="entry name" value="TRAM_dom"/>
</dbReference>
<comment type="subcellular location">
    <subcellularLocation>
        <location evidence="8">Cytoplasm</location>
    </subcellularLocation>
</comment>
<dbReference type="PANTHER" id="PTHR43837">
    <property type="entry name" value="RIBOSOMAL PROTEIN S12 METHYLTHIOTRANSFERASE RIMO"/>
    <property type="match status" value="1"/>
</dbReference>
<dbReference type="SFLD" id="SFLDG01061">
    <property type="entry name" value="methylthiotransferase"/>
    <property type="match status" value="1"/>
</dbReference>
<feature type="domain" description="MTTase N-terminal" evidence="10">
    <location>
        <begin position="2"/>
        <end position="120"/>
    </location>
</feature>
<evidence type="ECO:0000313" key="12">
    <source>
        <dbReference type="EMBL" id="MBP2025502.1"/>
    </source>
</evidence>
<dbReference type="EC" id="2.8.4.4" evidence="8"/>
<dbReference type="InterPro" id="IPR023404">
    <property type="entry name" value="rSAM_horseshoe"/>
</dbReference>
<dbReference type="InterPro" id="IPR005840">
    <property type="entry name" value="Ribosomal_uS12_MeSTrfase_RimO"/>
</dbReference>
<dbReference type="Pfam" id="PF18693">
    <property type="entry name" value="TRAM_2"/>
    <property type="match status" value="1"/>
</dbReference>
<accession>A0ABS4KCM4</accession>
<keyword evidence="13" id="KW-1185">Reference proteome</keyword>
<feature type="domain" description="TRAM" evidence="9">
    <location>
        <begin position="376"/>
        <end position="442"/>
    </location>
</feature>
<evidence type="ECO:0000256" key="3">
    <source>
        <dbReference type="ARBA" id="ARBA00022679"/>
    </source>
</evidence>
<keyword evidence="12" id="KW-0689">Ribosomal protein</keyword>
<dbReference type="Proteomes" id="UP001519306">
    <property type="component" value="Unassembled WGS sequence"/>
</dbReference>